<dbReference type="Gene3D" id="3.30.710.10">
    <property type="entry name" value="Potassium Channel Kv1.1, Chain A"/>
    <property type="match status" value="1"/>
</dbReference>
<dbReference type="Pfam" id="PF23651">
    <property type="entry name" value="TRAF_BTBD17"/>
    <property type="match status" value="1"/>
</dbReference>
<dbReference type="Pfam" id="PF00651">
    <property type="entry name" value="BTB"/>
    <property type="match status" value="1"/>
</dbReference>
<evidence type="ECO:0000259" key="2">
    <source>
        <dbReference type="PROSITE" id="PS50097"/>
    </source>
</evidence>
<protein>
    <recommendedName>
        <fullName evidence="2">BTB domain-containing protein</fullName>
    </recommendedName>
</protein>
<feature type="signal peptide" evidence="1">
    <location>
        <begin position="1"/>
        <end position="15"/>
    </location>
</feature>
<dbReference type="InterPro" id="IPR000210">
    <property type="entry name" value="BTB/POZ_dom"/>
</dbReference>
<accession>A0AAV2LC03</accession>
<gene>
    <name evidence="3" type="ORF">KC01_LOCUS27776</name>
</gene>
<dbReference type="InterPro" id="IPR056184">
    <property type="entry name" value="TRAF_BTBD17"/>
</dbReference>
<dbReference type="PROSITE" id="PS50097">
    <property type="entry name" value="BTB"/>
    <property type="match status" value="1"/>
</dbReference>
<keyword evidence="1" id="KW-0732">Signal</keyword>
<keyword evidence="4" id="KW-1185">Reference proteome</keyword>
<name>A0AAV2LC03_KNICA</name>
<evidence type="ECO:0000313" key="4">
    <source>
        <dbReference type="Proteomes" id="UP001497482"/>
    </source>
</evidence>
<dbReference type="InterPro" id="IPR011333">
    <property type="entry name" value="SKP1/BTB/POZ_sf"/>
</dbReference>
<feature type="domain" description="BTB" evidence="2">
    <location>
        <begin position="48"/>
        <end position="119"/>
    </location>
</feature>
<organism evidence="3 4">
    <name type="scientific">Knipowitschia caucasica</name>
    <name type="common">Caucasian dwarf goby</name>
    <name type="synonym">Pomatoschistus caucasicus</name>
    <dbReference type="NCBI Taxonomy" id="637954"/>
    <lineage>
        <taxon>Eukaryota</taxon>
        <taxon>Metazoa</taxon>
        <taxon>Chordata</taxon>
        <taxon>Craniata</taxon>
        <taxon>Vertebrata</taxon>
        <taxon>Euteleostomi</taxon>
        <taxon>Actinopterygii</taxon>
        <taxon>Neopterygii</taxon>
        <taxon>Teleostei</taxon>
        <taxon>Neoteleostei</taxon>
        <taxon>Acanthomorphata</taxon>
        <taxon>Gobiaria</taxon>
        <taxon>Gobiiformes</taxon>
        <taxon>Gobioidei</taxon>
        <taxon>Gobiidae</taxon>
        <taxon>Gobiinae</taxon>
        <taxon>Knipowitschia</taxon>
    </lineage>
</organism>
<dbReference type="SMART" id="SM00875">
    <property type="entry name" value="BACK"/>
    <property type="match status" value="1"/>
</dbReference>
<dbReference type="PANTHER" id="PTHR24410">
    <property type="entry name" value="HL07962P-RELATED"/>
    <property type="match status" value="1"/>
</dbReference>
<dbReference type="SUPFAM" id="SSF54695">
    <property type="entry name" value="POZ domain"/>
    <property type="match status" value="1"/>
</dbReference>
<proteinExistence type="predicted"/>
<evidence type="ECO:0000313" key="3">
    <source>
        <dbReference type="EMBL" id="CAL1599519.1"/>
    </source>
</evidence>
<sequence length="436" mass="48659">MEALVLFLIWTSASAAAGAPDAEPELLLVHTGSVLGSLRDLFESGSGSDLTLRVQTSDLDQVEILPVHALVLTIHSPVFGHMIQSRKSPVLELTESPEAVAVFGKFIRYLYTGVLLLHQREALSLHRLSCKFNVSSLRQGLEEHMAQVLDSDWPGALVTSWLEYAVQTGQPWLHERCISTLALNLYALLQSGGFARLSTDLLLDLLSRSDLVLYSELDLFHAVQTWIQTNDPDGLTAENALRNIRYAMIPPQDLFQIQALSPVLQRYQDSVRDLLLWSFQFHSGSPRSTGGRYLDLNCSLFIPRVYLGPDWGQAWTITDARQDQHSLSLQTQLGPSGSDRFRRVQWNVRYSPMWSTSRPTPSWSPAHISVTPAAAAPELSGILFHKSLLLVGPGNCSLRLCHFHLSSSENPDCLKTQDRDQIQVHLVIRPVYHGLN</sequence>
<dbReference type="Pfam" id="PF07707">
    <property type="entry name" value="BACK"/>
    <property type="match status" value="1"/>
</dbReference>
<dbReference type="AlphaFoldDB" id="A0AAV2LC03"/>
<reference evidence="3 4" key="1">
    <citation type="submission" date="2024-04" db="EMBL/GenBank/DDBJ databases">
        <authorList>
            <person name="Waldvogel A.-M."/>
            <person name="Schoenle A."/>
        </authorList>
    </citation>
    <scope>NUCLEOTIDE SEQUENCE [LARGE SCALE GENOMIC DNA]</scope>
</reference>
<dbReference type="EMBL" id="OZ035845">
    <property type="protein sequence ID" value="CAL1599519.1"/>
    <property type="molecule type" value="Genomic_DNA"/>
</dbReference>
<dbReference type="InterPro" id="IPR051481">
    <property type="entry name" value="BTB-POZ/Galectin-3-binding"/>
</dbReference>
<dbReference type="InterPro" id="IPR011705">
    <property type="entry name" value="BACK"/>
</dbReference>
<dbReference type="Gene3D" id="1.25.40.420">
    <property type="match status" value="1"/>
</dbReference>
<dbReference type="Proteomes" id="UP001497482">
    <property type="component" value="Chromosome 23"/>
</dbReference>
<feature type="chain" id="PRO_5043875548" description="BTB domain-containing protein" evidence="1">
    <location>
        <begin position="16"/>
        <end position="436"/>
    </location>
</feature>
<dbReference type="PANTHER" id="PTHR24410:SF12">
    <property type="entry name" value="BTB_POZ DOMAIN-CONTAINING PROTEIN 17"/>
    <property type="match status" value="1"/>
</dbReference>
<dbReference type="SMART" id="SM00225">
    <property type="entry name" value="BTB"/>
    <property type="match status" value="1"/>
</dbReference>
<evidence type="ECO:0000256" key="1">
    <source>
        <dbReference type="SAM" id="SignalP"/>
    </source>
</evidence>